<evidence type="ECO:0000256" key="7">
    <source>
        <dbReference type="ARBA" id="ARBA00023002"/>
    </source>
</evidence>
<dbReference type="FunFam" id="1.10.630.10:FF:000022">
    <property type="entry name" value="Taxadiene 5-alpha hydroxylase"/>
    <property type="match status" value="1"/>
</dbReference>
<dbReference type="GO" id="GO:0004497">
    <property type="term" value="F:monooxygenase activity"/>
    <property type="evidence" value="ECO:0007669"/>
    <property type="project" value="UniProtKB-KW"/>
</dbReference>
<feature type="transmembrane region" description="Helical" evidence="11">
    <location>
        <begin position="6"/>
        <end position="24"/>
    </location>
</feature>
<dbReference type="GO" id="GO:0020037">
    <property type="term" value="F:heme binding"/>
    <property type="evidence" value="ECO:0007669"/>
    <property type="project" value="InterPro"/>
</dbReference>
<sequence>MEFLSFPLLLCFISFTSLLLYTLVKKNKSKPTNQERPILPPGRTGWPVIGETLDYFSKFQNGVSEKFVAERSNKYSPKVFKTSLIGEPMAFLCGPEGNKFLFSNEKKLVRVWYPISLQKIFPEVQEKERKMFQTFLKADALRKYVGTMDMLMKQHLETDWNREEVSVNPMVKKYILTLACRLIIGIDDPNKVEELATLIDRVEAGIFSVPVNLPGTTLNHAMRAAKEIIKDVLNIIKQRKADLLDKDSASMQDILSLVFLTADENGSFLNESDIAGSILGLLVGGYSGISGTVTIIMKYLAELPHAYDEVLREPKELLTWEDFRNMRYSWSVASEILRLHAPAPGTFREAITDFTYAGYTIPKGWKLHWIANATNKNPEYFPDPHKFDPSRFEGKGPAPYTFAPFGGGPRMCPGNEYARLEILVVIHNVVLKFKWEKLIPGEKVVNDPFPVPAHGLPVRLHRHN</sequence>
<evidence type="ECO:0008006" key="14">
    <source>
        <dbReference type="Google" id="ProtNLM"/>
    </source>
</evidence>
<keyword evidence="7 10" id="KW-0560">Oxidoreductase</keyword>
<keyword evidence="5 10" id="KW-0479">Metal-binding</keyword>
<dbReference type="Pfam" id="PF00067">
    <property type="entry name" value="p450"/>
    <property type="match status" value="1"/>
</dbReference>
<keyword evidence="9 11" id="KW-0472">Membrane</keyword>
<evidence type="ECO:0000256" key="5">
    <source>
        <dbReference type="ARBA" id="ARBA00022723"/>
    </source>
</evidence>
<dbReference type="PANTHER" id="PTHR24286">
    <property type="entry name" value="CYTOCHROME P450 26"/>
    <property type="match status" value="1"/>
</dbReference>
<dbReference type="InterPro" id="IPR036396">
    <property type="entry name" value="Cyt_P450_sf"/>
</dbReference>
<comment type="caution">
    <text evidence="12">The sequence shown here is derived from an EMBL/GenBank/DDBJ whole genome shotgun (WGS) entry which is preliminary data.</text>
</comment>
<evidence type="ECO:0000256" key="1">
    <source>
        <dbReference type="ARBA" id="ARBA00001971"/>
    </source>
</evidence>
<gene>
    <name evidence="12" type="ORF">RJ640_000466</name>
</gene>
<evidence type="ECO:0000256" key="11">
    <source>
        <dbReference type="SAM" id="Phobius"/>
    </source>
</evidence>
<dbReference type="PROSITE" id="PS00086">
    <property type="entry name" value="CYTOCHROME_P450"/>
    <property type="match status" value="1"/>
</dbReference>
<reference evidence="12" key="1">
    <citation type="submission" date="2022-12" db="EMBL/GenBank/DDBJ databases">
        <title>Draft genome assemblies for two species of Escallonia (Escalloniales).</title>
        <authorList>
            <person name="Chanderbali A."/>
            <person name="Dervinis C."/>
            <person name="Anghel I."/>
            <person name="Soltis D."/>
            <person name="Soltis P."/>
            <person name="Zapata F."/>
        </authorList>
    </citation>
    <scope>NUCLEOTIDE SEQUENCE</scope>
    <source>
        <strain evidence="12">UCBG92.1500</strain>
        <tissue evidence="12">Leaf</tissue>
    </source>
</reference>
<dbReference type="AlphaFoldDB" id="A0AA88QIB5"/>
<dbReference type="PANTHER" id="PTHR24286:SF366">
    <property type="entry name" value="BETA-AMYRIN 28-OXIDASE"/>
    <property type="match status" value="1"/>
</dbReference>
<comment type="similarity">
    <text evidence="3 10">Belongs to the cytochrome P450 family.</text>
</comment>
<name>A0AA88QIB5_9ASTE</name>
<evidence type="ECO:0000256" key="9">
    <source>
        <dbReference type="ARBA" id="ARBA00023136"/>
    </source>
</evidence>
<evidence type="ECO:0000256" key="8">
    <source>
        <dbReference type="ARBA" id="ARBA00023004"/>
    </source>
</evidence>
<evidence type="ECO:0000256" key="3">
    <source>
        <dbReference type="ARBA" id="ARBA00010617"/>
    </source>
</evidence>
<dbReference type="Proteomes" id="UP001187471">
    <property type="component" value="Unassembled WGS sequence"/>
</dbReference>
<dbReference type="Gene3D" id="1.10.630.10">
    <property type="entry name" value="Cytochrome P450"/>
    <property type="match status" value="1"/>
</dbReference>
<keyword evidence="10" id="KW-0503">Monooxygenase</keyword>
<accession>A0AA88QIB5</accession>
<keyword evidence="8 10" id="KW-0408">Iron</keyword>
<comment type="cofactor">
    <cofactor evidence="1">
        <name>heme</name>
        <dbReference type="ChEBI" id="CHEBI:30413"/>
    </cofactor>
</comment>
<dbReference type="InterPro" id="IPR002397">
    <property type="entry name" value="Cyt_P450_B"/>
</dbReference>
<protein>
    <recommendedName>
        <fullName evidence="14">Cytochrome P450</fullName>
    </recommendedName>
</protein>
<keyword evidence="10" id="KW-0349">Heme</keyword>
<keyword evidence="6 11" id="KW-1133">Transmembrane helix</keyword>
<dbReference type="SUPFAM" id="SSF48264">
    <property type="entry name" value="Cytochrome P450"/>
    <property type="match status" value="1"/>
</dbReference>
<dbReference type="PRINTS" id="PR00385">
    <property type="entry name" value="P450"/>
</dbReference>
<evidence type="ECO:0000313" key="12">
    <source>
        <dbReference type="EMBL" id="KAK2969937.1"/>
    </source>
</evidence>
<dbReference type="GO" id="GO:0016705">
    <property type="term" value="F:oxidoreductase activity, acting on paired donors, with incorporation or reduction of molecular oxygen"/>
    <property type="evidence" value="ECO:0007669"/>
    <property type="project" value="InterPro"/>
</dbReference>
<proteinExistence type="inferred from homology"/>
<evidence type="ECO:0000256" key="10">
    <source>
        <dbReference type="RuleBase" id="RU000461"/>
    </source>
</evidence>
<evidence type="ECO:0000256" key="4">
    <source>
        <dbReference type="ARBA" id="ARBA00022692"/>
    </source>
</evidence>
<keyword evidence="13" id="KW-1185">Reference proteome</keyword>
<keyword evidence="4 11" id="KW-0812">Transmembrane</keyword>
<dbReference type="EMBL" id="JAVXUO010002765">
    <property type="protein sequence ID" value="KAK2969937.1"/>
    <property type="molecule type" value="Genomic_DNA"/>
</dbReference>
<dbReference type="PRINTS" id="PR00359">
    <property type="entry name" value="BP450"/>
</dbReference>
<evidence type="ECO:0000313" key="13">
    <source>
        <dbReference type="Proteomes" id="UP001187471"/>
    </source>
</evidence>
<organism evidence="12 13">
    <name type="scientific">Escallonia rubra</name>
    <dbReference type="NCBI Taxonomy" id="112253"/>
    <lineage>
        <taxon>Eukaryota</taxon>
        <taxon>Viridiplantae</taxon>
        <taxon>Streptophyta</taxon>
        <taxon>Embryophyta</taxon>
        <taxon>Tracheophyta</taxon>
        <taxon>Spermatophyta</taxon>
        <taxon>Magnoliopsida</taxon>
        <taxon>eudicotyledons</taxon>
        <taxon>Gunneridae</taxon>
        <taxon>Pentapetalae</taxon>
        <taxon>asterids</taxon>
        <taxon>campanulids</taxon>
        <taxon>Escalloniales</taxon>
        <taxon>Escalloniaceae</taxon>
        <taxon>Escallonia</taxon>
    </lineage>
</organism>
<dbReference type="InterPro" id="IPR001128">
    <property type="entry name" value="Cyt_P450"/>
</dbReference>
<dbReference type="GO" id="GO:0016125">
    <property type="term" value="P:sterol metabolic process"/>
    <property type="evidence" value="ECO:0007669"/>
    <property type="project" value="TreeGrafter"/>
</dbReference>
<dbReference type="CDD" id="cd11043">
    <property type="entry name" value="CYP90-like"/>
    <property type="match status" value="1"/>
</dbReference>
<dbReference type="GO" id="GO:0016020">
    <property type="term" value="C:membrane"/>
    <property type="evidence" value="ECO:0007669"/>
    <property type="project" value="UniProtKB-SubCell"/>
</dbReference>
<dbReference type="GO" id="GO:0005506">
    <property type="term" value="F:iron ion binding"/>
    <property type="evidence" value="ECO:0007669"/>
    <property type="project" value="InterPro"/>
</dbReference>
<evidence type="ECO:0000256" key="6">
    <source>
        <dbReference type="ARBA" id="ARBA00022989"/>
    </source>
</evidence>
<dbReference type="InterPro" id="IPR017972">
    <property type="entry name" value="Cyt_P450_CS"/>
</dbReference>
<comment type="subcellular location">
    <subcellularLocation>
        <location evidence="2">Membrane</location>
        <topology evidence="2">Single-pass membrane protein</topology>
    </subcellularLocation>
</comment>
<evidence type="ECO:0000256" key="2">
    <source>
        <dbReference type="ARBA" id="ARBA00004167"/>
    </source>
</evidence>